<dbReference type="AlphaFoldDB" id="A0A9P5NZY5"/>
<dbReference type="OrthoDB" id="9451547at2759"/>
<evidence type="ECO:0000313" key="3">
    <source>
        <dbReference type="Proteomes" id="UP000772434"/>
    </source>
</evidence>
<gene>
    <name evidence="2" type="ORF">BDP27DRAFT_1251015</name>
</gene>
<accession>A0A9P5NZY5</accession>
<feature type="transmembrane region" description="Helical" evidence="1">
    <location>
        <begin position="85"/>
        <end position="105"/>
    </location>
</feature>
<keyword evidence="1" id="KW-0472">Membrane</keyword>
<dbReference type="Proteomes" id="UP000772434">
    <property type="component" value="Unassembled WGS sequence"/>
</dbReference>
<keyword evidence="1" id="KW-0812">Transmembrane</keyword>
<keyword evidence="1" id="KW-1133">Transmembrane helix</keyword>
<feature type="non-terminal residue" evidence="2">
    <location>
        <position position="145"/>
    </location>
</feature>
<feature type="transmembrane region" description="Helical" evidence="1">
    <location>
        <begin position="49"/>
        <end position="65"/>
    </location>
</feature>
<proteinExistence type="predicted"/>
<dbReference type="PANTHER" id="PTHR35043">
    <property type="entry name" value="TRANSCRIPTION FACTOR DOMAIN-CONTAINING PROTEIN"/>
    <property type="match status" value="1"/>
</dbReference>
<evidence type="ECO:0000256" key="1">
    <source>
        <dbReference type="SAM" id="Phobius"/>
    </source>
</evidence>
<comment type="caution">
    <text evidence="2">The sequence shown here is derived from an EMBL/GenBank/DDBJ whole genome shotgun (WGS) entry which is preliminary data.</text>
</comment>
<organism evidence="2 3">
    <name type="scientific">Rhodocollybia butyracea</name>
    <dbReference type="NCBI Taxonomy" id="206335"/>
    <lineage>
        <taxon>Eukaryota</taxon>
        <taxon>Fungi</taxon>
        <taxon>Dikarya</taxon>
        <taxon>Basidiomycota</taxon>
        <taxon>Agaricomycotina</taxon>
        <taxon>Agaricomycetes</taxon>
        <taxon>Agaricomycetidae</taxon>
        <taxon>Agaricales</taxon>
        <taxon>Marasmiineae</taxon>
        <taxon>Omphalotaceae</taxon>
        <taxon>Rhodocollybia</taxon>
    </lineage>
</organism>
<sequence length="145" mass="16298">MLIPYLLNASANSVANITESLSLSTTTTPEDSTPGTCSSILCCRTTLQIFWSCTSVLIACIWVSIHPNIPGREDKWWRTLAEKIFLMLVTLIAPEMMLFWALRDWSSARLLATRLKMIGWTKTHAFFALMGGFALYEGEEFISVL</sequence>
<name>A0A9P5NZY5_9AGAR</name>
<reference evidence="2" key="1">
    <citation type="submission" date="2020-11" db="EMBL/GenBank/DDBJ databases">
        <authorList>
            <consortium name="DOE Joint Genome Institute"/>
            <person name="Ahrendt S."/>
            <person name="Riley R."/>
            <person name="Andreopoulos W."/>
            <person name="Labutti K."/>
            <person name="Pangilinan J."/>
            <person name="Ruiz-Duenas F.J."/>
            <person name="Barrasa J.M."/>
            <person name="Sanchez-Garcia M."/>
            <person name="Camarero S."/>
            <person name="Miyauchi S."/>
            <person name="Serrano A."/>
            <person name="Linde D."/>
            <person name="Babiker R."/>
            <person name="Drula E."/>
            <person name="Ayuso-Fernandez I."/>
            <person name="Pacheco R."/>
            <person name="Padilla G."/>
            <person name="Ferreira P."/>
            <person name="Barriuso J."/>
            <person name="Kellner H."/>
            <person name="Castanera R."/>
            <person name="Alfaro M."/>
            <person name="Ramirez L."/>
            <person name="Pisabarro A.G."/>
            <person name="Kuo A."/>
            <person name="Tritt A."/>
            <person name="Lipzen A."/>
            <person name="He G."/>
            <person name="Yan M."/>
            <person name="Ng V."/>
            <person name="Cullen D."/>
            <person name="Martin F."/>
            <person name="Rosso M.-N."/>
            <person name="Henrissat B."/>
            <person name="Hibbett D."/>
            <person name="Martinez A.T."/>
            <person name="Grigoriev I.V."/>
        </authorList>
    </citation>
    <scope>NUCLEOTIDE SEQUENCE</scope>
    <source>
        <strain evidence="2">AH 40177</strain>
    </source>
</reference>
<dbReference type="PANTHER" id="PTHR35043:SF7">
    <property type="entry name" value="TRANSCRIPTION FACTOR DOMAIN-CONTAINING PROTEIN"/>
    <property type="match status" value="1"/>
</dbReference>
<dbReference type="EMBL" id="JADNRY010001260">
    <property type="protein sequence ID" value="KAF9018820.1"/>
    <property type="molecule type" value="Genomic_DNA"/>
</dbReference>
<keyword evidence="3" id="KW-1185">Reference proteome</keyword>
<evidence type="ECO:0000313" key="2">
    <source>
        <dbReference type="EMBL" id="KAF9018820.1"/>
    </source>
</evidence>
<protein>
    <submittedName>
        <fullName evidence="2">Uncharacterized protein</fullName>
    </submittedName>
</protein>